<accession>A0A2M6WBY6</accession>
<name>A0A2M6WBY6_9BACT</name>
<dbReference type="Proteomes" id="UP000230543">
    <property type="component" value="Unassembled WGS sequence"/>
</dbReference>
<comment type="caution">
    <text evidence="2">The sequence shown here is derived from an EMBL/GenBank/DDBJ whole genome shotgun (WGS) entry which is preliminary data.</text>
</comment>
<evidence type="ECO:0000313" key="2">
    <source>
        <dbReference type="EMBL" id="PIT90310.1"/>
    </source>
</evidence>
<evidence type="ECO:0000256" key="1">
    <source>
        <dbReference type="SAM" id="MobiDB-lite"/>
    </source>
</evidence>
<dbReference type="EMBL" id="PFBO01000105">
    <property type="protein sequence ID" value="PIT90310.1"/>
    <property type="molecule type" value="Genomic_DNA"/>
</dbReference>
<dbReference type="AlphaFoldDB" id="A0A2M6WBY6"/>
<evidence type="ECO:0000313" key="3">
    <source>
        <dbReference type="Proteomes" id="UP000230543"/>
    </source>
</evidence>
<proteinExistence type="predicted"/>
<sequence length="114" mass="13029">MPNPQEQINLNDLGIKPESEAQESVDLNEADLEMINVLKNSRAEKNKEFFTHAVGAMHLVIDNHPEVFNEDFKTRFNNFKLDKTSRAFNASEATAEDFEEADRLIDEFLTAISK</sequence>
<organism evidence="2 3">
    <name type="scientific">Candidatus Komeilibacteria bacterium CG10_big_fil_rev_8_21_14_0_10_41_13</name>
    <dbReference type="NCBI Taxonomy" id="1974476"/>
    <lineage>
        <taxon>Bacteria</taxon>
        <taxon>Candidatus Komeiliibacteriota</taxon>
    </lineage>
</organism>
<feature type="region of interest" description="Disordered" evidence="1">
    <location>
        <begin position="1"/>
        <end position="27"/>
    </location>
</feature>
<gene>
    <name evidence="2" type="ORF">COU22_02895</name>
</gene>
<reference evidence="3" key="1">
    <citation type="submission" date="2017-09" db="EMBL/GenBank/DDBJ databases">
        <title>Depth-based differentiation of microbial function through sediment-hosted aquifers and enrichment of novel symbionts in the deep terrestrial subsurface.</title>
        <authorList>
            <person name="Probst A.J."/>
            <person name="Ladd B."/>
            <person name="Jarett J.K."/>
            <person name="Geller-Mcgrath D.E."/>
            <person name="Sieber C.M.K."/>
            <person name="Emerson J.B."/>
            <person name="Anantharaman K."/>
            <person name="Thomas B.C."/>
            <person name="Malmstrom R."/>
            <person name="Stieglmeier M."/>
            <person name="Klingl A."/>
            <person name="Woyke T."/>
            <person name="Ryan C.M."/>
            <person name="Banfield J.F."/>
        </authorList>
    </citation>
    <scope>NUCLEOTIDE SEQUENCE [LARGE SCALE GENOMIC DNA]</scope>
</reference>
<feature type="compositionally biased region" description="Polar residues" evidence="1">
    <location>
        <begin position="1"/>
        <end position="10"/>
    </location>
</feature>
<protein>
    <submittedName>
        <fullName evidence="2">Uncharacterized protein</fullName>
    </submittedName>
</protein>